<feature type="chain" id="PRO_5035830139" description="Ricin B lectin domain-containing protein" evidence="1">
    <location>
        <begin position="22"/>
        <end position="417"/>
    </location>
</feature>
<keyword evidence="4" id="KW-1185">Reference proteome</keyword>
<dbReference type="AlphaFoldDB" id="A0A8S0W983"/>
<dbReference type="InterPro" id="IPR035992">
    <property type="entry name" value="Ricin_B-like_lectins"/>
</dbReference>
<evidence type="ECO:0000259" key="2">
    <source>
        <dbReference type="SMART" id="SM00458"/>
    </source>
</evidence>
<accession>A0A8S0W983</accession>
<dbReference type="OrthoDB" id="2564904at2759"/>
<dbReference type="InterPro" id="IPR000772">
    <property type="entry name" value="Ricin_B_lectin"/>
</dbReference>
<dbReference type="EMBL" id="CACVBS010000060">
    <property type="protein sequence ID" value="CAA7267518.1"/>
    <property type="molecule type" value="Genomic_DNA"/>
</dbReference>
<name>A0A8S0W983_CYCAE</name>
<dbReference type="CDD" id="cd00161">
    <property type="entry name" value="beta-trefoil_Ricin-like"/>
    <property type="match status" value="1"/>
</dbReference>
<dbReference type="PROSITE" id="PS50231">
    <property type="entry name" value="RICIN_B_LECTIN"/>
    <property type="match status" value="1"/>
</dbReference>
<gene>
    <name evidence="3" type="ORF">AAE3_LOCUS9721</name>
</gene>
<sequence length="417" mass="44603">MRSTLVQTLTAFAFLAVSVKAQTPAFRGELLLEPGINSAKCLTAASNNDGAFVTIQPCNGGASQKWTFSGGNIKVFGNKCLDATDGSTTDGTKMQIWSCGGNNPNQAFSYSVWDNRITWVNKGKCVDLSGGRQDDGNRIQIWSCRTNNINQVWKAGYSVNALPQTSQDEQYGTNNCGTGSSQTSRCQTAWINSASDFCLWAPPYLGNVGDTERMAVAFCTKSGRGTRTIPDGTLKGVHFVKTPEYVQVTGVGNFTNINVPRGDDGGELDNRGADGRGNPIGGLLYGNSFGANLQYHEWTSFISDDEFCIRACVGARATALCNHIYDIMGCYWNIPANYNANQYEDCDGNAAIPMGVYGTSTWYQGVSPTPAPHPAPASSNCRPLPTVSVSPALARRDNVLKMRGAPAFPGATPAPSV</sequence>
<feature type="signal peptide" evidence="1">
    <location>
        <begin position="1"/>
        <end position="21"/>
    </location>
</feature>
<proteinExistence type="predicted"/>
<dbReference type="Proteomes" id="UP000467700">
    <property type="component" value="Unassembled WGS sequence"/>
</dbReference>
<dbReference type="Gene3D" id="2.80.10.50">
    <property type="match status" value="1"/>
</dbReference>
<keyword evidence="1" id="KW-0732">Signal</keyword>
<dbReference type="Pfam" id="PF00652">
    <property type="entry name" value="Ricin_B_lectin"/>
    <property type="match status" value="1"/>
</dbReference>
<organism evidence="3 4">
    <name type="scientific">Cyclocybe aegerita</name>
    <name type="common">Black poplar mushroom</name>
    <name type="synonym">Agrocybe aegerita</name>
    <dbReference type="NCBI Taxonomy" id="1973307"/>
    <lineage>
        <taxon>Eukaryota</taxon>
        <taxon>Fungi</taxon>
        <taxon>Dikarya</taxon>
        <taxon>Basidiomycota</taxon>
        <taxon>Agaricomycotina</taxon>
        <taxon>Agaricomycetes</taxon>
        <taxon>Agaricomycetidae</taxon>
        <taxon>Agaricales</taxon>
        <taxon>Agaricineae</taxon>
        <taxon>Bolbitiaceae</taxon>
        <taxon>Cyclocybe</taxon>
    </lineage>
</organism>
<feature type="domain" description="Ricin B lectin" evidence="2">
    <location>
        <begin position="28"/>
        <end position="156"/>
    </location>
</feature>
<evidence type="ECO:0000313" key="4">
    <source>
        <dbReference type="Proteomes" id="UP000467700"/>
    </source>
</evidence>
<dbReference type="SUPFAM" id="SSF50370">
    <property type="entry name" value="Ricin B-like lectins"/>
    <property type="match status" value="1"/>
</dbReference>
<protein>
    <recommendedName>
        <fullName evidence="2">Ricin B lectin domain-containing protein</fullName>
    </recommendedName>
</protein>
<evidence type="ECO:0000256" key="1">
    <source>
        <dbReference type="SAM" id="SignalP"/>
    </source>
</evidence>
<evidence type="ECO:0000313" key="3">
    <source>
        <dbReference type="EMBL" id="CAA7267518.1"/>
    </source>
</evidence>
<comment type="caution">
    <text evidence="3">The sequence shown here is derived from an EMBL/GenBank/DDBJ whole genome shotgun (WGS) entry which is preliminary data.</text>
</comment>
<dbReference type="SMART" id="SM00458">
    <property type="entry name" value="RICIN"/>
    <property type="match status" value="1"/>
</dbReference>
<reference evidence="3 4" key="1">
    <citation type="submission" date="2020-01" db="EMBL/GenBank/DDBJ databases">
        <authorList>
            <person name="Gupta K D."/>
        </authorList>
    </citation>
    <scope>NUCLEOTIDE SEQUENCE [LARGE SCALE GENOMIC DNA]</scope>
</reference>